<proteinExistence type="predicted"/>
<evidence type="ECO:0000256" key="5">
    <source>
        <dbReference type="SAM" id="Phobius"/>
    </source>
</evidence>
<evidence type="ECO:0000313" key="6">
    <source>
        <dbReference type="EMBL" id="KXU38511.1"/>
    </source>
</evidence>
<sequence length="125" mass="14230">MNRTAVLLLIAACLPYVCALIAKAGGKGFNNNHPRPWLEQQQGWRARAHFAQNNLFEGLPLYFLAVLWALLYRQIGEQTLTLWMLAWLLLRIGYIGAYLANWGALRSVLWFLALLVTLWLGFVAT</sequence>
<dbReference type="InterPro" id="IPR023352">
    <property type="entry name" value="MAPEG-like_dom_sf"/>
</dbReference>
<dbReference type="Proteomes" id="UP000072660">
    <property type="component" value="Unassembled WGS sequence"/>
</dbReference>
<protein>
    <recommendedName>
        <fullName evidence="8">MAPEG family protein</fullName>
    </recommendedName>
</protein>
<dbReference type="InterPro" id="IPR001129">
    <property type="entry name" value="Membr-assoc_MAPEG"/>
</dbReference>
<keyword evidence="3 5" id="KW-1133">Transmembrane helix</keyword>
<reference evidence="6 7" key="1">
    <citation type="submission" date="2016-02" db="EMBL/GenBank/DDBJ databases">
        <authorList>
            <person name="Wen L."/>
            <person name="He K."/>
            <person name="Yang H."/>
        </authorList>
    </citation>
    <scope>NUCLEOTIDE SEQUENCE [LARGE SCALE GENOMIC DNA]</scope>
    <source>
        <strain evidence="6 7">CV58</strain>
    </source>
</reference>
<dbReference type="Gene3D" id="1.20.120.550">
    <property type="entry name" value="Membrane associated eicosanoid/glutathione metabolism-like domain"/>
    <property type="match status" value="1"/>
</dbReference>
<evidence type="ECO:0000256" key="1">
    <source>
        <dbReference type="ARBA" id="ARBA00004370"/>
    </source>
</evidence>
<dbReference type="SUPFAM" id="SSF161084">
    <property type="entry name" value="MAPEG domain-like"/>
    <property type="match status" value="1"/>
</dbReference>
<evidence type="ECO:0000256" key="3">
    <source>
        <dbReference type="ARBA" id="ARBA00022989"/>
    </source>
</evidence>
<gene>
    <name evidence="6" type="ORF">AXE65_01035</name>
</gene>
<comment type="subcellular location">
    <subcellularLocation>
        <location evidence="1">Membrane</location>
    </subcellularLocation>
</comment>
<dbReference type="PANTHER" id="PTHR35371">
    <property type="entry name" value="INNER MEMBRANE PROTEIN"/>
    <property type="match status" value="1"/>
</dbReference>
<feature type="transmembrane region" description="Helical" evidence="5">
    <location>
        <begin position="80"/>
        <end position="101"/>
    </location>
</feature>
<keyword evidence="7" id="KW-1185">Reference proteome</keyword>
<dbReference type="GO" id="GO:0016020">
    <property type="term" value="C:membrane"/>
    <property type="evidence" value="ECO:0007669"/>
    <property type="project" value="UniProtKB-SubCell"/>
</dbReference>
<feature type="transmembrane region" description="Helical" evidence="5">
    <location>
        <begin position="107"/>
        <end position="124"/>
    </location>
</feature>
<evidence type="ECO:0000313" key="7">
    <source>
        <dbReference type="Proteomes" id="UP000072660"/>
    </source>
</evidence>
<dbReference type="PANTHER" id="PTHR35371:SF1">
    <property type="entry name" value="BLR7753 PROTEIN"/>
    <property type="match status" value="1"/>
</dbReference>
<feature type="transmembrane region" description="Helical" evidence="5">
    <location>
        <begin position="55"/>
        <end position="73"/>
    </location>
</feature>
<comment type="caution">
    <text evidence="6">The sequence shown here is derived from an EMBL/GenBank/DDBJ whole genome shotgun (WGS) entry which is preliminary data.</text>
</comment>
<name>A0A139SVP7_9GAMM</name>
<keyword evidence="4 5" id="KW-0472">Membrane</keyword>
<accession>A0A139SVP7</accession>
<dbReference type="Pfam" id="PF01124">
    <property type="entry name" value="MAPEG"/>
    <property type="match status" value="1"/>
</dbReference>
<evidence type="ECO:0000256" key="2">
    <source>
        <dbReference type="ARBA" id="ARBA00022692"/>
    </source>
</evidence>
<dbReference type="AlphaFoldDB" id="A0A139SVP7"/>
<dbReference type="OrthoDB" id="513661at2"/>
<dbReference type="EMBL" id="LSZO01000124">
    <property type="protein sequence ID" value="KXU38511.1"/>
    <property type="molecule type" value="Genomic_DNA"/>
</dbReference>
<evidence type="ECO:0000256" key="4">
    <source>
        <dbReference type="ARBA" id="ARBA00023136"/>
    </source>
</evidence>
<evidence type="ECO:0008006" key="8">
    <source>
        <dbReference type="Google" id="ProtNLM"/>
    </source>
</evidence>
<keyword evidence="2 5" id="KW-0812">Transmembrane</keyword>
<organism evidence="6 7">
    <name type="scientific">Ventosimonas gracilis</name>
    <dbReference type="NCBI Taxonomy" id="1680762"/>
    <lineage>
        <taxon>Bacteria</taxon>
        <taxon>Pseudomonadati</taxon>
        <taxon>Pseudomonadota</taxon>
        <taxon>Gammaproteobacteria</taxon>
        <taxon>Pseudomonadales</taxon>
        <taxon>Ventosimonadaceae</taxon>
        <taxon>Ventosimonas</taxon>
    </lineage>
</organism>